<keyword evidence="3" id="KW-1185">Reference proteome</keyword>
<dbReference type="Gramene" id="evm.model.04.2307">
    <property type="protein sequence ID" value="cds.evm.model.04.2307"/>
    <property type="gene ID" value="evm.TU.04.2307"/>
</dbReference>
<name>A0A803PGB4_CANSA</name>
<proteinExistence type="predicted"/>
<dbReference type="EMBL" id="UZAU01000407">
    <property type="status" value="NOT_ANNOTATED_CDS"/>
    <property type="molecule type" value="Genomic_DNA"/>
</dbReference>
<keyword evidence="1" id="KW-0732">Signal</keyword>
<dbReference type="Proteomes" id="UP000596661">
    <property type="component" value="Chromosome 4"/>
</dbReference>
<dbReference type="EnsemblPlants" id="evm.model.04.2307">
    <property type="protein sequence ID" value="cds.evm.model.04.2307"/>
    <property type="gene ID" value="evm.TU.04.2307"/>
</dbReference>
<evidence type="ECO:0000256" key="1">
    <source>
        <dbReference type="SAM" id="SignalP"/>
    </source>
</evidence>
<reference evidence="2" key="2">
    <citation type="submission" date="2021-03" db="UniProtKB">
        <authorList>
            <consortium name="EnsemblPlants"/>
        </authorList>
    </citation>
    <scope>IDENTIFICATION</scope>
</reference>
<protein>
    <recommendedName>
        <fullName evidence="4">Secreted protein</fullName>
    </recommendedName>
</protein>
<evidence type="ECO:0000313" key="2">
    <source>
        <dbReference type="EnsemblPlants" id="cds.evm.model.04.2307"/>
    </source>
</evidence>
<reference evidence="2" key="1">
    <citation type="submission" date="2018-11" db="EMBL/GenBank/DDBJ databases">
        <authorList>
            <person name="Grassa J C."/>
        </authorList>
    </citation>
    <scope>NUCLEOTIDE SEQUENCE [LARGE SCALE GENOMIC DNA]</scope>
</reference>
<evidence type="ECO:0008006" key="4">
    <source>
        <dbReference type="Google" id="ProtNLM"/>
    </source>
</evidence>
<evidence type="ECO:0000313" key="3">
    <source>
        <dbReference type="Proteomes" id="UP000596661"/>
    </source>
</evidence>
<dbReference type="AlphaFoldDB" id="A0A803PGB4"/>
<organism evidence="2 3">
    <name type="scientific">Cannabis sativa</name>
    <name type="common">Hemp</name>
    <name type="synonym">Marijuana</name>
    <dbReference type="NCBI Taxonomy" id="3483"/>
    <lineage>
        <taxon>Eukaryota</taxon>
        <taxon>Viridiplantae</taxon>
        <taxon>Streptophyta</taxon>
        <taxon>Embryophyta</taxon>
        <taxon>Tracheophyta</taxon>
        <taxon>Spermatophyta</taxon>
        <taxon>Magnoliopsida</taxon>
        <taxon>eudicotyledons</taxon>
        <taxon>Gunneridae</taxon>
        <taxon>Pentapetalae</taxon>
        <taxon>rosids</taxon>
        <taxon>fabids</taxon>
        <taxon>Rosales</taxon>
        <taxon>Cannabaceae</taxon>
        <taxon>Cannabis</taxon>
    </lineage>
</organism>
<feature type="signal peptide" evidence="1">
    <location>
        <begin position="1"/>
        <end position="16"/>
    </location>
</feature>
<accession>A0A803PGB4</accession>
<sequence length="90" mass="9560">MVIALLAIIEIGTTRARDLPTNNNGGTLTDQNLWSFSLEARWPYLASACQLEEDQGYLVSVEVTRGLLLCGLGGSTGGNNFFGPPSTTSP</sequence>
<feature type="chain" id="PRO_5031453344" description="Secreted protein" evidence="1">
    <location>
        <begin position="17"/>
        <end position="90"/>
    </location>
</feature>